<evidence type="ECO:0000259" key="15">
    <source>
        <dbReference type="PROSITE" id="PS50851"/>
    </source>
</evidence>
<evidence type="ECO:0000256" key="8">
    <source>
        <dbReference type="ARBA" id="ARBA00035100"/>
    </source>
</evidence>
<protein>
    <recommendedName>
        <fullName evidence="3">Chemotaxis protein CheA</fullName>
        <ecNumber evidence="2">2.7.13.3</ecNumber>
    </recommendedName>
</protein>
<evidence type="ECO:0000256" key="9">
    <source>
        <dbReference type="PROSITE-ProRule" id="PRU00110"/>
    </source>
</evidence>
<evidence type="ECO:0000256" key="1">
    <source>
        <dbReference type="ARBA" id="ARBA00000085"/>
    </source>
</evidence>
<sequence>MVEIREALVRSRTALFEAGGRAPEDQATSLQHARSHLHQAHGALQMVDVDGVEVMTHSAEQALERFKSGALKCSPDNAQTVANLYQALTEYLEELLEGAPFQPVRLFPYYRALQEMLGAERIHPADLFFPDLSLNARMPAAADAAAADYPACRQRFERALLPYLKSTDAAAQQTHAAALRDAVAQVADAQQDAKARTFWLAQQAFAELVAAGHLEGGLYVKQLFGLINLQMRRLTQGNAALPDGMLREALFFIATALAGPHAEEVSPLVLHLASVFGLEGAVPRNYEARRYGQIDTEVLARARQAMAEAKAAWQHLSEAVIDPALDDAFGRALATVAVTSDKLGMSALATLMRQLADVANAAVTAGRSEALAMEMTTALLFAEHGLEHIRRLPDDFSAHADTIAQRLRALLAGGEAPEPAPWQGGIVQQMQQMQQDDTVTALALEMKTGLRQVEKVLDDYYGDPSLRAPLQELDGVLHQLQGALAILDQDDAMRAALHVKDEVRKLASGQGDASQESKLLDEVAQNVGALGFFVDMLAQNPAAARERFAFDEGQGAFRAVPFKKLAAAGTVPVPVLQETVSPTTSPTPAPAPGPAPQASDAAIEAELLEIFISEAQEVLEFVRATLAKPRSESGSGDNLAMLRRSFHTLKGSGRMVGLNQFAEAAASIERTMNVWLAEERPATEALFGLLEYAGQEMTAWVAELVAQGVSSRSADAISAAAARVQEGAAFEPPAAAPAAPISSDEASSVPAPDIGTAAADVDVAAADTDAAPVAADATAPSSAAPAEPAREPVQANGNVIEFPSTAVPLVPPEEDNVKHIGALTIPLPLYNIYLAETDELVRLLVRDFGEWRHEGSRPVNPEALQAAHTLTGTSGTVGFKALRDLSYELEQTLEDLQAPAPQLDHAQHDLLDFAVERIRQMLQSFALGEVAAEQPELISALHKLRDELSQVHSAGPGLDARLDTLFSADGEPTAGLAPHAADTAAVPESSPLSAVPDESPEAKLDELFAATYASLLESPPPESDFASLVPSAAPAAPKPSAPAARDDFDDLFDSAFDDAFAAPLSQITAPTEADAEAHAELLAFAAPEPTPEPVLTLVPSPAPEPEPEPAHEPEPDVIVIPLPDAPAELSAAVPGSYQDELDADLLPVFLEEGADLLPQIGQALRTWQRNPSDFSHAHMLQRVLHTVKGSARMAGAMRLGQHAHEIETHIENMVHANSASPQAFEELLAHYDHALVLFEQLQQPAAPATAAPAANDAAPSIAPASGADAGASSAPPAAAARPATANAPADETDPAARSPLVRVRADILDRLVNQAGEVSISRSRLENEVGTLRTSLTDFSDNLARLRRQLREIEMQAESQIASRMAISSEREFDPLEFDRFTRLQELTRMMAESVNDVASFHESLSRSVDTASADLAQQARMTRDLQRDLMRVRMVPFASISERLFRVARLSAKEMDKRVNLDIRGGAVEIDRSVLERMAAPFEHLLRNAIVHGVESRAQRSAAGKDETGELLVQVSQQGNEVVLEFSDDGAGLDLDRIRDKARRIGLLHEGEDLSDADTADLIFEPGFSTADALTELAGRGVGMDIVRSEAQALGGRVDTFTENGKGARFTIHLPLTLAVTQVVLLAAGGRTYALPSTLVEQVLQMKENALQDARGKGCVALQGQESPLHYLPTMLGLAGQPPTQRSAPVLMLRSGNERVALQVDEVVGNREVVIKNIGQQLARMPGISGATVLGSGEIVLILNPVALAQHLAVRPDLVAPAGDAGEAAPAALAAVGSTIMVVDDSLTVRRVSQRLLEREGYRVLLAKDGQDALEQMQESRPDLMLVDIEMPRMDGFDLTRNVRGDERTRDIPIIMITSRSADKHRNYAMQLGVNAYFGKPFQEPVLLGAIEGLLADQRRVTPGG</sequence>
<dbReference type="InterPro" id="IPR011006">
    <property type="entry name" value="CheY-like_superfamily"/>
</dbReference>
<dbReference type="Pfam" id="PF01584">
    <property type="entry name" value="CheW"/>
    <property type="match status" value="1"/>
</dbReference>
<feature type="domain" description="HPt" evidence="16">
    <location>
        <begin position="600"/>
        <end position="707"/>
    </location>
</feature>
<feature type="compositionally biased region" description="Low complexity" evidence="12">
    <location>
        <begin position="772"/>
        <end position="786"/>
    </location>
</feature>
<dbReference type="InterPro" id="IPR058661">
    <property type="entry name" value="FimL_2nd"/>
</dbReference>
<dbReference type="Gene3D" id="3.30.565.10">
    <property type="entry name" value="Histidine kinase-like ATPase, C-terminal domain"/>
    <property type="match status" value="1"/>
</dbReference>
<evidence type="ECO:0000256" key="7">
    <source>
        <dbReference type="ARBA" id="ARBA00023012"/>
    </source>
</evidence>
<dbReference type="Pfam" id="PF26379">
    <property type="entry name" value="FimL_2nd"/>
    <property type="match status" value="1"/>
</dbReference>
<dbReference type="InterPro" id="IPR036890">
    <property type="entry name" value="HATPase_C_sf"/>
</dbReference>
<evidence type="ECO:0000256" key="10">
    <source>
        <dbReference type="PROSITE-ProRule" id="PRU00169"/>
    </source>
</evidence>
<keyword evidence="5" id="KW-0808">Transferase</keyword>
<feature type="region of interest" description="Disordered" evidence="12">
    <location>
        <begin position="969"/>
        <end position="999"/>
    </location>
</feature>
<evidence type="ECO:0000313" key="17">
    <source>
        <dbReference type="EMBL" id="MYN09541.1"/>
    </source>
</evidence>
<dbReference type="SUPFAM" id="SSF47226">
    <property type="entry name" value="Histidine-containing phosphotransfer domain, HPT domain"/>
    <property type="match status" value="5"/>
</dbReference>
<evidence type="ECO:0000256" key="2">
    <source>
        <dbReference type="ARBA" id="ARBA00012438"/>
    </source>
</evidence>
<feature type="domain" description="HPt" evidence="16">
    <location>
        <begin position="1138"/>
        <end position="1245"/>
    </location>
</feature>
<keyword evidence="6" id="KW-0418">Kinase</keyword>
<dbReference type="EC" id="2.7.13.3" evidence="2"/>
<evidence type="ECO:0000256" key="12">
    <source>
        <dbReference type="SAM" id="MobiDB-lite"/>
    </source>
</evidence>
<name>A0A7X4HE25_9BURK</name>
<dbReference type="Gene3D" id="1.10.287.560">
    <property type="entry name" value="Histidine kinase CheA-like, homodimeric domain"/>
    <property type="match status" value="1"/>
</dbReference>
<dbReference type="SUPFAM" id="SSF50341">
    <property type="entry name" value="CheW-like"/>
    <property type="match status" value="1"/>
</dbReference>
<feature type="modified residue" description="Phosphohistidine" evidence="9">
    <location>
        <position position="868"/>
    </location>
</feature>
<dbReference type="InterPro" id="IPR036061">
    <property type="entry name" value="CheW-like_dom_sf"/>
</dbReference>
<dbReference type="CDD" id="cd00088">
    <property type="entry name" value="HPT"/>
    <property type="match status" value="2"/>
</dbReference>
<dbReference type="SUPFAM" id="SSF55874">
    <property type="entry name" value="ATPase domain of HSP90 chaperone/DNA topoisomerase II/histidine kinase"/>
    <property type="match status" value="1"/>
</dbReference>
<evidence type="ECO:0000256" key="11">
    <source>
        <dbReference type="SAM" id="Coils"/>
    </source>
</evidence>
<feature type="modified residue" description="Phosphohistidine" evidence="9">
    <location>
        <position position="647"/>
    </location>
</feature>
<feature type="modified residue" description="Phosphohistidine" evidence="9">
    <location>
        <position position="1185"/>
    </location>
</feature>
<feature type="region of interest" description="Disordered" evidence="12">
    <location>
        <begin position="1019"/>
        <end position="1044"/>
    </location>
</feature>
<dbReference type="InterPro" id="IPR008207">
    <property type="entry name" value="Sig_transdc_His_kin_Hpt_dom"/>
</dbReference>
<comment type="catalytic activity">
    <reaction evidence="1">
        <text>ATP + protein L-histidine = ADP + protein N-phospho-L-histidine.</text>
        <dbReference type="EC" id="2.7.13.3"/>
    </reaction>
</comment>
<dbReference type="PROSITE" id="PS50851">
    <property type="entry name" value="CHEW"/>
    <property type="match status" value="1"/>
</dbReference>
<dbReference type="InterPro" id="IPR001789">
    <property type="entry name" value="Sig_transdc_resp-reg_receiver"/>
</dbReference>
<feature type="region of interest" description="Disordered" evidence="12">
    <location>
        <begin position="1248"/>
        <end position="1298"/>
    </location>
</feature>
<feature type="region of interest" description="Disordered" evidence="12">
    <location>
        <begin position="1088"/>
        <end position="1116"/>
    </location>
</feature>
<feature type="modified residue" description="4-aspartylphosphate" evidence="10">
    <location>
        <position position="1829"/>
    </location>
</feature>
<dbReference type="SMART" id="SM00387">
    <property type="entry name" value="HATPase_c"/>
    <property type="match status" value="1"/>
</dbReference>
<feature type="coiled-coil region" evidence="11">
    <location>
        <begin position="1336"/>
        <end position="1363"/>
    </location>
</feature>
<comment type="function">
    <text evidence="8">Involved in the transmission of sensory signals from the chemoreceptors to the flagellar motors. CheA is autophosphorylated; it can transfer its phosphate group to either CheB or CheY.</text>
</comment>
<organism evidence="17 18">
    <name type="scientific">Pseudoduganella aquatica</name>
    <dbReference type="NCBI Taxonomy" id="2660641"/>
    <lineage>
        <taxon>Bacteria</taxon>
        <taxon>Pseudomonadati</taxon>
        <taxon>Pseudomonadota</taxon>
        <taxon>Betaproteobacteria</taxon>
        <taxon>Burkholderiales</taxon>
        <taxon>Oxalobacteraceae</taxon>
        <taxon>Telluria group</taxon>
        <taxon>Pseudoduganella</taxon>
    </lineage>
</organism>
<dbReference type="InterPro" id="IPR005467">
    <property type="entry name" value="His_kinase_dom"/>
</dbReference>
<dbReference type="EMBL" id="WWCU01000024">
    <property type="protein sequence ID" value="MYN09541.1"/>
    <property type="molecule type" value="Genomic_DNA"/>
</dbReference>
<keyword evidence="11" id="KW-0175">Coiled coil</keyword>
<dbReference type="PROSITE" id="PS50109">
    <property type="entry name" value="HIS_KIN"/>
    <property type="match status" value="1"/>
</dbReference>
<feature type="compositionally biased region" description="Low complexity" evidence="12">
    <location>
        <begin position="1248"/>
        <end position="1289"/>
    </location>
</feature>
<dbReference type="InterPro" id="IPR036641">
    <property type="entry name" value="HPT_dom_sf"/>
</dbReference>
<feature type="domain" description="Histidine kinase" evidence="13">
    <location>
        <begin position="1386"/>
        <end position="1619"/>
    </location>
</feature>
<dbReference type="Gene3D" id="1.20.120.160">
    <property type="entry name" value="HPT domain"/>
    <property type="match status" value="4"/>
</dbReference>
<dbReference type="SMART" id="SM00448">
    <property type="entry name" value="REC"/>
    <property type="match status" value="1"/>
</dbReference>
<dbReference type="InterPro" id="IPR003594">
    <property type="entry name" value="HATPase_dom"/>
</dbReference>
<keyword evidence="4 10" id="KW-0597">Phosphoprotein</keyword>
<evidence type="ECO:0000256" key="4">
    <source>
        <dbReference type="ARBA" id="ARBA00022553"/>
    </source>
</evidence>
<feature type="domain" description="CheW-like" evidence="15">
    <location>
        <begin position="1621"/>
        <end position="1755"/>
    </location>
</feature>
<dbReference type="InterPro" id="IPR051315">
    <property type="entry name" value="Bact_Chemotaxis_CheA"/>
</dbReference>
<evidence type="ECO:0000259" key="14">
    <source>
        <dbReference type="PROSITE" id="PS50110"/>
    </source>
</evidence>
<dbReference type="PANTHER" id="PTHR43395:SF8">
    <property type="entry name" value="HISTIDINE KINASE"/>
    <property type="match status" value="1"/>
</dbReference>
<evidence type="ECO:0000256" key="3">
    <source>
        <dbReference type="ARBA" id="ARBA00021495"/>
    </source>
</evidence>
<feature type="region of interest" description="Disordered" evidence="12">
    <location>
        <begin position="734"/>
        <end position="753"/>
    </location>
</feature>
<dbReference type="GO" id="GO:0006935">
    <property type="term" value="P:chemotaxis"/>
    <property type="evidence" value="ECO:0007669"/>
    <property type="project" value="InterPro"/>
</dbReference>
<dbReference type="SUPFAM" id="SSF52172">
    <property type="entry name" value="CheY-like"/>
    <property type="match status" value="1"/>
</dbReference>
<feature type="compositionally biased region" description="Low complexity" evidence="12">
    <location>
        <begin position="1026"/>
        <end position="1035"/>
    </location>
</feature>
<feature type="compositionally biased region" description="Low complexity" evidence="12">
    <location>
        <begin position="734"/>
        <end position="748"/>
    </location>
</feature>
<dbReference type="PROSITE" id="PS50894">
    <property type="entry name" value="HPT"/>
    <property type="match status" value="3"/>
</dbReference>
<evidence type="ECO:0000313" key="18">
    <source>
        <dbReference type="Proteomes" id="UP000450676"/>
    </source>
</evidence>
<dbReference type="Proteomes" id="UP000450676">
    <property type="component" value="Unassembled WGS sequence"/>
</dbReference>
<gene>
    <name evidence="17" type="ORF">GTP77_19645</name>
</gene>
<evidence type="ECO:0000256" key="5">
    <source>
        <dbReference type="ARBA" id="ARBA00022679"/>
    </source>
</evidence>
<keyword evidence="18" id="KW-1185">Reference proteome</keyword>
<feature type="region of interest" description="Disordered" evidence="12">
    <location>
        <begin position="578"/>
        <end position="599"/>
    </location>
</feature>
<evidence type="ECO:0000256" key="6">
    <source>
        <dbReference type="ARBA" id="ARBA00022777"/>
    </source>
</evidence>
<feature type="domain" description="Response regulatory" evidence="14">
    <location>
        <begin position="1780"/>
        <end position="1896"/>
    </location>
</feature>
<proteinExistence type="predicted"/>
<dbReference type="Gene3D" id="2.30.30.40">
    <property type="entry name" value="SH3 Domains"/>
    <property type="match status" value="1"/>
</dbReference>
<dbReference type="Pfam" id="PF01627">
    <property type="entry name" value="Hpt"/>
    <property type="match status" value="3"/>
</dbReference>
<dbReference type="CDD" id="cd17546">
    <property type="entry name" value="REC_hyHK_CKI1_RcsC-like"/>
    <property type="match status" value="1"/>
</dbReference>
<dbReference type="SMART" id="SM00073">
    <property type="entry name" value="HPT"/>
    <property type="match status" value="3"/>
</dbReference>
<dbReference type="GO" id="GO:0005737">
    <property type="term" value="C:cytoplasm"/>
    <property type="evidence" value="ECO:0007669"/>
    <property type="project" value="InterPro"/>
</dbReference>
<dbReference type="Pfam" id="PF02518">
    <property type="entry name" value="HATPase_c"/>
    <property type="match status" value="1"/>
</dbReference>
<keyword evidence="7" id="KW-0902">Two-component regulatory system</keyword>
<dbReference type="InterPro" id="IPR002545">
    <property type="entry name" value="CheW-lke_dom"/>
</dbReference>
<evidence type="ECO:0000259" key="13">
    <source>
        <dbReference type="PROSITE" id="PS50109"/>
    </source>
</evidence>
<dbReference type="SMART" id="SM01231">
    <property type="entry name" value="H-kinase_dim"/>
    <property type="match status" value="1"/>
</dbReference>
<feature type="region of interest" description="Disordered" evidence="12">
    <location>
        <begin position="772"/>
        <end position="791"/>
    </location>
</feature>
<feature type="compositionally biased region" description="Pro residues" evidence="12">
    <location>
        <begin position="585"/>
        <end position="595"/>
    </location>
</feature>
<accession>A0A7X4HE25</accession>
<dbReference type="Gene3D" id="3.40.50.2300">
    <property type="match status" value="1"/>
</dbReference>
<dbReference type="Pfam" id="PF00072">
    <property type="entry name" value="Response_reg"/>
    <property type="match status" value="1"/>
</dbReference>
<evidence type="ECO:0000259" key="16">
    <source>
        <dbReference type="PROSITE" id="PS50894"/>
    </source>
</evidence>
<dbReference type="InterPro" id="IPR004358">
    <property type="entry name" value="Sig_transdc_His_kin-like_C"/>
</dbReference>
<reference evidence="17 18" key="1">
    <citation type="submission" date="2019-12" db="EMBL/GenBank/DDBJ databases">
        <title>Novel species isolated from a subtropical stream in China.</title>
        <authorList>
            <person name="Lu H."/>
        </authorList>
    </citation>
    <scope>NUCLEOTIDE SEQUENCE [LARGE SCALE GENOMIC DNA]</scope>
    <source>
        <strain evidence="17 18">FT127W</strain>
    </source>
</reference>
<dbReference type="GO" id="GO:0000155">
    <property type="term" value="F:phosphorelay sensor kinase activity"/>
    <property type="evidence" value="ECO:0007669"/>
    <property type="project" value="InterPro"/>
</dbReference>
<comment type="caution">
    <text evidence="17">The sequence shown here is derived from an EMBL/GenBank/DDBJ whole genome shotgun (WGS) entry which is preliminary data.</text>
</comment>
<dbReference type="SMART" id="SM00260">
    <property type="entry name" value="CheW"/>
    <property type="match status" value="1"/>
</dbReference>
<dbReference type="PANTHER" id="PTHR43395">
    <property type="entry name" value="SENSOR HISTIDINE KINASE CHEA"/>
    <property type="match status" value="1"/>
</dbReference>
<dbReference type="InterPro" id="IPR037006">
    <property type="entry name" value="CheA-like_homodim_sf"/>
</dbReference>
<dbReference type="PROSITE" id="PS50110">
    <property type="entry name" value="RESPONSE_REGULATORY"/>
    <property type="match status" value="1"/>
</dbReference>
<feature type="domain" description="HPt" evidence="16">
    <location>
        <begin position="822"/>
        <end position="925"/>
    </location>
</feature>
<dbReference type="PRINTS" id="PR00344">
    <property type="entry name" value="BCTRLSENSOR"/>
</dbReference>
<dbReference type="FunFam" id="3.30.565.10:FF:000016">
    <property type="entry name" value="Chemotaxis protein CheA, putative"/>
    <property type="match status" value="1"/>
</dbReference>
<dbReference type="InterPro" id="IPR004105">
    <property type="entry name" value="CheA-like_dim"/>
</dbReference>